<dbReference type="PANTHER" id="PTHR11493">
    <property type="entry name" value="SULFITE REDUCTASE [NADPH] SUBUNIT BETA-RELATED"/>
    <property type="match status" value="1"/>
</dbReference>
<evidence type="ECO:0000256" key="4">
    <source>
        <dbReference type="ARBA" id="ARBA00022723"/>
    </source>
</evidence>
<dbReference type="STRING" id="322710.Avin_27520"/>
<comment type="cofactor">
    <cofactor evidence="2">
        <name>[4Fe-4S] cluster</name>
        <dbReference type="ChEBI" id="CHEBI:49883"/>
    </cofactor>
</comment>
<dbReference type="FunFam" id="3.30.413.10:FF:000020">
    <property type="entry name" value="Sulfite reductase"/>
    <property type="match status" value="1"/>
</dbReference>
<dbReference type="Proteomes" id="UP000002424">
    <property type="component" value="Chromosome"/>
</dbReference>
<gene>
    <name evidence="10" type="primary">cysI</name>
    <name evidence="10" type="ordered locus">Avin_27520</name>
</gene>
<dbReference type="Pfam" id="PF03460">
    <property type="entry name" value="NIR_SIR_ferr"/>
    <property type="match status" value="2"/>
</dbReference>
<evidence type="ECO:0000256" key="5">
    <source>
        <dbReference type="ARBA" id="ARBA00023002"/>
    </source>
</evidence>
<comment type="cofactor">
    <cofactor evidence="1">
        <name>siroheme</name>
        <dbReference type="ChEBI" id="CHEBI:60052"/>
    </cofactor>
</comment>
<proteinExistence type="predicted"/>
<dbReference type="Gene3D" id="3.90.480.20">
    <property type="match status" value="1"/>
</dbReference>
<dbReference type="Pfam" id="PF01077">
    <property type="entry name" value="NIR_SIR"/>
    <property type="match status" value="2"/>
</dbReference>
<dbReference type="KEGG" id="avn:Avin_27520"/>
<sequence length="552" mass="62322">MYVYDQYDQHIIEDRVRQFRDQTRRYLAGELSEEEFRPLRLQNGLYIQRYAPMLRVAVPYGLLSSPQLRKLARIARDYDKGYAHISTRQNVQFNWPELEDVPDILAELATVQMHAIQTSGNCIRNTTTDQFAGVAHDELVDPRPWCEIIRQWSTFHPEFAFLPRKFKIAVNGAVGDRAAIEVHDIGLEAVHNGAGELGFRVSVGGGLGRTPIVGTFINEFLPWQHLLTYLDAVLRVYNRYGRRDNKFKARIKILVKALTPEVFAERVNAEWAHLKDGPSTLTEAEVERVSRCFVDPAYRLLEDQEAALARLDAEHPGFARWRARNVFAHKKPGYAAVTLSLKPTGIAPGDITDKQLDALADLAERYSFGEVRNSHQQNVILADVEQARLFDLWGELRELGFATPNVGLLTDIICCPGGDYCSLANAKSIPIAEAIQRRFEDLDYLFDIGELDLNISGCMNACGHHHIGHIGILGVDKKGAEFYQVSLGGSAGRDASLGQILGPSFAQEDMAEVIEKIITVYVEKRVEDERFIDTFRRIGIEPFKERVYAANH</sequence>
<dbReference type="GO" id="GO:0046872">
    <property type="term" value="F:metal ion binding"/>
    <property type="evidence" value="ECO:0007669"/>
    <property type="project" value="UniProtKB-KW"/>
</dbReference>
<evidence type="ECO:0000256" key="6">
    <source>
        <dbReference type="ARBA" id="ARBA00023004"/>
    </source>
</evidence>
<accession>C1DKS4</accession>
<dbReference type="FunFam" id="3.30.413.10:FF:000016">
    <property type="entry name" value="Sulfite reductase subunit beta"/>
    <property type="match status" value="1"/>
</dbReference>
<dbReference type="eggNOG" id="COG0155">
    <property type="taxonomic scope" value="Bacteria"/>
</dbReference>
<evidence type="ECO:0000313" key="11">
    <source>
        <dbReference type="Proteomes" id="UP000002424"/>
    </source>
</evidence>
<dbReference type="GO" id="GO:0016002">
    <property type="term" value="F:sulfite reductase activity"/>
    <property type="evidence" value="ECO:0007669"/>
    <property type="project" value="TreeGrafter"/>
</dbReference>
<dbReference type="GO" id="GO:0009337">
    <property type="term" value="C:sulfite reductase complex (NADPH)"/>
    <property type="evidence" value="ECO:0007669"/>
    <property type="project" value="TreeGrafter"/>
</dbReference>
<dbReference type="RefSeq" id="WP_012701314.1">
    <property type="nucleotide sequence ID" value="NC_012560.1"/>
</dbReference>
<dbReference type="GO" id="GO:0020037">
    <property type="term" value="F:heme binding"/>
    <property type="evidence" value="ECO:0007669"/>
    <property type="project" value="InterPro"/>
</dbReference>
<evidence type="ECO:0000256" key="7">
    <source>
        <dbReference type="ARBA" id="ARBA00023014"/>
    </source>
</evidence>
<dbReference type="InterPro" id="IPR045854">
    <property type="entry name" value="NO2/SO3_Rdtase_4Fe4S_sf"/>
</dbReference>
<evidence type="ECO:0000256" key="3">
    <source>
        <dbReference type="ARBA" id="ARBA00022485"/>
    </source>
</evidence>
<organism evidence="10 11">
    <name type="scientific">Azotobacter vinelandii (strain DJ / ATCC BAA-1303)</name>
    <dbReference type="NCBI Taxonomy" id="322710"/>
    <lineage>
        <taxon>Bacteria</taxon>
        <taxon>Pseudomonadati</taxon>
        <taxon>Pseudomonadota</taxon>
        <taxon>Gammaproteobacteria</taxon>
        <taxon>Pseudomonadales</taxon>
        <taxon>Pseudomonadaceae</taxon>
        <taxon>Azotobacter</taxon>
    </lineage>
</organism>
<dbReference type="InterPro" id="IPR045169">
    <property type="entry name" value="NO2/SO3_Rdtase_4Fe4S_prot"/>
</dbReference>
<evidence type="ECO:0000313" key="10">
    <source>
        <dbReference type="EMBL" id="ACO78926.1"/>
    </source>
</evidence>
<evidence type="ECO:0000256" key="2">
    <source>
        <dbReference type="ARBA" id="ARBA00001966"/>
    </source>
</evidence>
<feature type="domain" description="Nitrite/sulphite reductase 4Fe-4S" evidence="8">
    <location>
        <begin position="411"/>
        <end position="547"/>
    </location>
</feature>
<reference evidence="10 11" key="1">
    <citation type="journal article" date="2009" name="J. Bacteriol.">
        <title>Genome sequence of Azotobacter vinelandii, an obligate aerobe specialized to support diverse anaerobic metabolic processes.</title>
        <authorList>
            <person name="Setubal J.C."/>
            <person name="dos Santos P."/>
            <person name="Goldman B.S."/>
            <person name="Ertesvag H."/>
            <person name="Espin G."/>
            <person name="Rubio L.M."/>
            <person name="Valla S."/>
            <person name="Almeida N.F."/>
            <person name="Balasubramanian D."/>
            <person name="Cromes L."/>
            <person name="Curatti L."/>
            <person name="Du Z."/>
            <person name="Godsy E."/>
            <person name="Goodner B."/>
            <person name="Hellner-Burris K."/>
            <person name="Hernandez J.A."/>
            <person name="Houmiel K."/>
            <person name="Imperial J."/>
            <person name="Kennedy C."/>
            <person name="Larson T.J."/>
            <person name="Latreille P."/>
            <person name="Ligon L.S."/>
            <person name="Lu J."/>
            <person name="Maerk M."/>
            <person name="Miller N.M."/>
            <person name="Norton S."/>
            <person name="O'Carroll I.P."/>
            <person name="Paulsen I."/>
            <person name="Raulfs E.C."/>
            <person name="Roemer R."/>
            <person name="Rosser J."/>
            <person name="Segura D."/>
            <person name="Slater S."/>
            <person name="Stricklin S.L."/>
            <person name="Studholme D.J."/>
            <person name="Sun J."/>
            <person name="Viana C.J."/>
            <person name="Wallin E."/>
            <person name="Wang B."/>
            <person name="Wheeler C."/>
            <person name="Zhu H."/>
            <person name="Dean D.R."/>
            <person name="Dixon R."/>
            <person name="Wood D."/>
        </authorList>
    </citation>
    <scope>NUCLEOTIDE SEQUENCE [LARGE SCALE GENOMIC DNA]</scope>
    <source>
        <strain evidence="11">DJ / ATCC BAA-1303</strain>
    </source>
</reference>
<dbReference type="Gene3D" id="3.90.480.10">
    <property type="entry name" value="Sulfite Reductase Hemoprotein,Domain 2"/>
    <property type="match status" value="1"/>
</dbReference>
<dbReference type="InterPro" id="IPR006067">
    <property type="entry name" value="NO2/SO3_Rdtase_4Fe4S_dom"/>
</dbReference>
<evidence type="ECO:0000256" key="1">
    <source>
        <dbReference type="ARBA" id="ARBA00001929"/>
    </source>
</evidence>
<dbReference type="PANTHER" id="PTHR11493:SF47">
    <property type="entry name" value="SULFITE REDUCTASE [NADPH] SUBUNIT BETA"/>
    <property type="match status" value="1"/>
</dbReference>
<feature type="domain" description="Nitrite/Sulfite reductase ferredoxin-like" evidence="9">
    <location>
        <begin position="347"/>
        <end position="398"/>
    </location>
</feature>
<dbReference type="InterPro" id="IPR005117">
    <property type="entry name" value="NiRdtase/SiRdtase_haem-b_fer"/>
</dbReference>
<keyword evidence="4" id="KW-0479">Metal-binding</keyword>
<dbReference type="HOGENOM" id="CLU_015667_1_0_6"/>
<dbReference type="GO" id="GO:0000103">
    <property type="term" value="P:sulfate assimilation"/>
    <property type="evidence" value="ECO:0007669"/>
    <property type="project" value="TreeGrafter"/>
</dbReference>
<name>C1DKS4_AZOVD</name>
<evidence type="ECO:0000259" key="8">
    <source>
        <dbReference type="Pfam" id="PF01077"/>
    </source>
</evidence>
<keyword evidence="11" id="KW-1185">Reference proteome</keyword>
<dbReference type="EnsemblBacteria" id="ACO78926">
    <property type="protein sequence ID" value="ACO78926"/>
    <property type="gene ID" value="Avin_27520"/>
</dbReference>
<keyword evidence="5" id="KW-0560">Oxidoreductase</keyword>
<keyword evidence="6" id="KW-0408">Iron</keyword>
<keyword evidence="7" id="KW-0411">Iron-sulfur</keyword>
<evidence type="ECO:0000259" key="9">
    <source>
        <dbReference type="Pfam" id="PF03460"/>
    </source>
</evidence>
<keyword evidence="3" id="KW-0004">4Fe-4S</keyword>
<protein>
    <submittedName>
        <fullName evidence="10">Sulfite reductase, beta subunit (Hemoprotein)</fullName>
    </submittedName>
</protein>
<dbReference type="GeneID" id="88185880"/>
<dbReference type="OrthoDB" id="3189055at2"/>
<feature type="domain" description="Nitrite/Sulfite reductase ferredoxin-like" evidence="9">
    <location>
        <begin position="53"/>
        <end position="109"/>
    </location>
</feature>
<dbReference type="AlphaFoldDB" id="C1DKS4"/>
<dbReference type="InterPro" id="IPR036136">
    <property type="entry name" value="Nit/Sulf_reduc_fer-like_dom_sf"/>
</dbReference>
<dbReference type="EMBL" id="CP001157">
    <property type="protein sequence ID" value="ACO78926.1"/>
    <property type="molecule type" value="Genomic_DNA"/>
</dbReference>
<dbReference type="SUPFAM" id="SSF56014">
    <property type="entry name" value="Nitrite and sulphite reductase 4Fe-4S domain-like"/>
    <property type="match status" value="2"/>
</dbReference>
<dbReference type="GO" id="GO:0051539">
    <property type="term" value="F:4 iron, 4 sulfur cluster binding"/>
    <property type="evidence" value="ECO:0007669"/>
    <property type="project" value="UniProtKB-KW"/>
</dbReference>
<dbReference type="SUPFAM" id="SSF55124">
    <property type="entry name" value="Nitrite/Sulfite reductase N-terminal domain-like"/>
    <property type="match status" value="2"/>
</dbReference>
<dbReference type="GO" id="GO:0050311">
    <property type="term" value="F:sulfite reductase (ferredoxin) activity"/>
    <property type="evidence" value="ECO:0007669"/>
    <property type="project" value="TreeGrafter"/>
</dbReference>
<feature type="domain" description="Nitrite/sulphite reductase 4Fe-4S" evidence="8">
    <location>
        <begin position="119"/>
        <end position="273"/>
    </location>
</feature>
<dbReference type="Gene3D" id="3.30.413.10">
    <property type="entry name" value="Sulfite Reductase Hemoprotein, domain 1"/>
    <property type="match status" value="2"/>
</dbReference>